<keyword evidence="1" id="KW-0134">Cell wall</keyword>
<evidence type="ECO:0000256" key="2">
    <source>
        <dbReference type="ARBA" id="ARBA00022889"/>
    </source>
</evidence>
<keyword evidence="3" id="KW-0034">Amyloid</keyword>
<proteinExistence type="predicted"/>
<feature type="domain" description="Chaplin" evidence="5">
    <location>
        <begin position="35"/>
        <end position="75"/>
    </location>
</feature>
<feature type="signal peptide" evidence="4">
    <location>
        <begin position="1"/>
        <end position="26"/>
    </location>
</feature>
<evidence type="ECO:0000256" key="3">
    <source>
        <dbReference type="ARBA" id="ARBA00023087"/>
    </source>
</evidence>
<name>A0ABU2H9H4_9ACTN</name>
<comment type="caution">
    <text evidence="6">The sequence shown here is derived from an EMBL/GenBank/DDBJ whole genome shotgun (WGS) entry which is preliminary data.</text>
</comment>
<organism evidence="6 7">
    <name type="scientific">Lipingzhangella rawalii</name>
    <dbReference type="NCBI Taxonomy" id="2055835"/>
    <lineage>
        <taxon>Bacteria</taxon>
        <taxon>Bacillati</taxon>
        <taxon>Actinomycetota</taxon>
        <taxon>Actinomycetes</taxon>
        <taxon>Streptosporangiales</taxon>
        <taxon>Nocardiopsidaceae</taxon>
        <taxon>Lipingzhangella</taxon>
    </lineage>
</organism>
<dbReference type="Proteomes" id="UP001250214">
    <property type="component" value="Unassembled WGS sequence"/>
</dbReference>
<keyword evidence="1" id="KW-0964">Secreted</keyword>
<evidence type="ECO:0000313" key="7">
    <source>
        <dbReference type="Proteomes" id="UP001250214"/>
    </source>
</evidence>
<protein>
    <submittedName>
        <fullName evidence="6">Chaplin family protein</fullName>
    </submittedName>
</protein>
<dbReference type="RefSeq" id="WP_310913479.1">
    <property type="nucleotide sequence ID" value="NZ_JAVLVT010000008.1"/>
</dbReference>
<dbReference type="EMBL" id="JAVLVT010000008">
    <property type="protein sequence ID" value="MDS1271923.1"/>
    <property type="molecule type" value="Genomic_DNA"/>
</dbReference>
<dbReference type="Pfam" id="PF03777">
    <property type="entry name" value="ChpA-C"/>
    <property type="match status" value="1"/>
</dbReference>
<keyword evidence="4" id="KW-0732">Signal</keyword>
<sequence length="78" mass="7672">MLKKFIATSAVAAAATFTLMGAPAHAVDDVQTSGDGSVLSGNQVVAEANVPVNVCGNSIAILGVSSANCYKSGAAVFN</sequence>
<accession>A0ABU2H9H4</accession>
<reference evidence="7" key="1">
    <citation type="submission" date="2023-07" db="EMBL/GenBank/DDBJ databases">
        <title>Novel species in the genus Lipingzhangella isolated from Sambhar Salt Lake.</title>
        <authorList>
            <person name="Jiya N."/>
            <person name="Kajale S."/>
            <person name="Sharma A."/>
        </authorList>
    </citation>
    <scope>NUCLEOTIDE SEQUENCE [LARGE SCALE GENOMIC DNA]</scope>
    <source>
        <strain evidence="7">LS1_29</strain>
    </source>
</reference>
<gene>
    <name evidence="6" type="ORF">RIF23_16645</name>
</gene>
<keyword evidence="2" id="KW-0130">Cell adhesion</keyword>
<dbReference type="InterPro" id="IPR005528">
    <property type="entry name" value="ChpA-H"/>
</dbReference>
<evidence type="ECO:0000256" key="4">
    <source>
        <dbReference type="SAM" id="SignalP"/>
    </source>
</evidence>
<evidence type="ECO:0000256" key="1">
    <source>
        <dbReference type="ARBA" id="ARBA00022512"/>
    </source>
</evidence>
<evidence type="ECO:0000313" key="6">
    <source>
        <dbReference type="EMBL" id="MDS1271923.1"/>
    </source>
</evidence>
<feature type="chain" id="PRO_5047494098" evidence="4">
    <location>
        <begin position="27"/>
        <end position="78"/>
    </location>
</feature>
<dbReference type="PROSITE" id="PS51884">
    <property type="entry name" value="CHAPLIN"/>
    <property type="match status" value="1"/>
</dbReference>
<keyword evidence="7" id="KW-1185">Reference proteome</keyword>
<evidence type="ECO:0000259" key="5">
    <source>
        <dbReference type="PROSITE" id="PS51884"/>
    </source>
</evidence>